<evidence type="ECO:0000256" key="6">
    <source>
        <dbReference type="SAM" id="Coils"/>
    </source>
</evidence>
<dbReference type="Pfam" id="PF13873">
    <property type="entry name" value="Myb_DNA-bind_5"/>
    <property type="match status" value="1"/>
</dbReference>
<dbReference type="Proteomes" id="UP001652626">
    <property type="component" value="Chromosome W"/>
</dbReference>
<evidence type="ECO:0000256" key="1">
    <source>
        <dbReference type="ARBA" id="ARBA00011764"/>
    </source>
</evidence>
<keyword evidence="3" id="KW-0805">Transcription regulation</keyword>
<dbReference type="PROSITE" id="PS50090">
    <property type="entry name" value="MYB_LIKE"/>
    <property type="match status" value="1"/>
</dbReference>
<proteinExistence type="predicted"/>
<keyword evidence="9" id="KW-1185">Reference proteome</keyword>
<organism evidence="9 10">
    <name type="scientific">Vanessa tameamea</name>
    <name type="common">Kamehameha butterfly</name>
    <dbReference type="NCBI Taxonomy" id="334116"/>
    <lineage>
        <taxon>Eukaryota</taxon>
        <taxon>Metazoa</taxon>
        <taxon>Ecdysozoa</taxon>
        <taxon>Arthropoda</taxon>
        <taxon>Hexapoda</taxon>
        <taxon>Insecta</taxon>
        <taxon>Pterygota</taxon>
        <taxon>Neoptera</taxon>
        <taxon>Endopterygota</taxon>
        <taxon>Lepidoptera</taxon>
        <taxon>Glossata</taxon>
        <taxon>Ditrysia</taxon>
        <taxon>Papilionoidea</taxon>
        <taxon>Nymphalidae</taxon>
        <taxon>Nymphalinae</taxon>
        <taxon>Vanessa</taxon>
    </lineage>
</organism>
<dbReference type="RefSeq" id="XP_064076284.1">
    <property type="nucleotide sequence ID" value="XM_064220214.1"/>
</dbReference>
<gene>
    <name evidence="10" type="primary">LOC113398618</name>
</gene>
<feature type="coiled-coil region" evidence="6">
    <location>
        <begin position="227"/>
        <end position="254"/>
    </location>
</feature>
<evidence type="ECO:0000259" key="8">
    <source>
        <dbReference type="PROSITE" id="PS50090"/>
    </source>
</evidence>
<evidence type="ECO:0000313" key="9">
    <source>
        <dbReference type="Proteomes" id="UP001652626"/>
    </source>
</evidence>
<feature type="region of interest" description="Disordered" evidence="7">
    <location>
        <begin position="87"/>
        <end position="106"/>
    </location>
</feature>
<accession>A0ABM4AYA2</accession>
<name>A0ABM4AYA2_VANTA</name>
<dbReference type="PANTHER" id="PTHR21411:SF0">
    <property type="entry name" value="REGULATORY PROTEIN ZESTE"/>
    <property type="match status" value="1"/>
</dbReference>
<dbReference type="GeneID" id="113398618"/>
<protein>
    <recommendedName>
        <fullName evidence="2">Regulatory protein zeste</fullName>
    </recommendedName>
</protein>
<evidence type="ECO:0000256" key="4">
    <source>
        <dbReference type="ARBA" id="ARBA00023163"/>
    </source>
</evidence>
<dbReference type="PANTHER" id="PTHR21411">
    <property type="entry name" value="APONTIC"/>
    <property type="match status" value="1"/>
</dbReference>
<evidence type="ECO:0000256" key="2">
    <source>
        <dbReference type="ARBA" id="ARBA00016807"/>
    </source>
</evidence>
<reference evidence="10" key="1">
    <citation type="submission" date="2025-08" db="UniProtKB">
        <authorList>
            <consortium name="RefSeq"/>
        </authorList>
    </citation>
    <scope>IDENTIFICATION</scope>
    <source>
        <tissue evidence="10">Whole body</tissue>
    </source>
</reference>
<comment type="subunit">
    <text evidence="1">Self-associates forming complexes of several hundred monomers.</text>
</comment>
<evidence type="ECO:0000256" key="7">
    <source>
        <dbReference type="SAM" id="MobiDB-lite"/>
    </source>
</evidence>
<evidence type="ECO:0000256" key="3">
    <source>
        <dbReference type="ARBA" id="ARBA00023015"/>
    </source>
</evidence>
<feature type="domain" description="Myb-like" evidence="8">
    <location>
        <begin position="4"/>
        <end position="76"/>
    </location>
</feature>
<sequence length="256" mass="29342">MSQEKRKRSENWSTEEKDILREMIGQSHHIIENRCTKASSNNKKTQEWKDITKRLNELTGKCRSDGDVKLAWKRMKLTAKANLSTHWQDLGKTGGGNKPKSPSQEDLATINIVPGDFIVEYNNFDSDAMRPVAELNVLGHKNIEIEAGPSTAVPPLDLKENNEVQAEKGQGTSNNVNVETTTKKRVLCTNSDPKNKKNKMAEEILRTNSAFKERQLEMLELEHQYKIETYKLKIKKLELQIELLENNKKSINYQFC</sequence>
<dbReference type="InterPro" id="IPR001005">
    <property type="entry name" value="SANT/Myb"/>
</dbReference>
<keyword evidence="6" id="KW-0175">Coiled coil</keyword>
<dbReference type="InterPro" id="IPR028002">
    <property type="entry name" value="Myb_DNA-bind_5"/>
</dbReference>
<evidence type="ECO:0000313" key="10">
    <source>
        <dbReference type="RefSeq" id="XP_064076284.1"/>
    </source>
</evidence>
<comment type="function">
    <text evidence="5">Involved in transvection phenomena (= synapsis-dependent gene expression), where the synaptic pairing of chromosomes carrying genes with which zeste interacts influences the expression of these genes. Zeste binds to DNA and stimulates transcription from a nearby promoter.</text>
</comment>
<keyword evidence="4" id="KW-0804">Transcription</keyword>
<evidence type="ECO:0000256" key="5">
    <source>
        <dbReference type="ARBA" id="ARBA00025466"/>
    </source>
</evidence>